<dbReference type="InterPro" id="IPR001590">
    <property type="entry name" value="Peptidase_M12B"/>
</dbReference>
<dbReference type="PROSITE" id="PS50215">
    <property type="entry name" value="ADAM_MEPRO"/>
    <property type="match status" value="1"/>
</dbReference>
<proteinExistence type="predicted"/>
<feature type="binding site" evidence="1">
    <location>
        <position position="34"/>
    </location>
    <ligand>
        <name>Zn(2+)</name>
        <dbReference type="ChEBI" id="CHEBI:29105"/>
        <note>catalytic</note>
    </ligand>
</feature>
<dbReference type="GO" id="GO:0004222">
    <property type="term" value="F:metalloendopeptidase activity"/>
    <property type="evidence" value="ECO:0007669"/>
    <property type="project" value="InterPro"/>
</dbReference>
<keyword evidence="1" id="KW-0862">Zinc</keyword>
<evidence type="ECO:0000313" key="4">
    <source>
        <dbReference type="Proteomes" id="UP000266721"/>
    </source>
</evidence>
<reference evidence="3 4" key="1">
    <citation type="journal article" date="2016" name="PLoS ONE">
        <title>A First Insight into the Genome of the Filter-Feeder Mussel Mytilus galloprovincialis.</title>
        <authorList>
            <person name="Murgarella M."/>
            <person name="Puiu D."/>
            <person name="Novoa B."/>
            <person name="Figueras A."/>
            <person name="Posada D."/>
            <person name="Canchaya C."/>
        </authorList>
    </citation>
    <scope>NUCLEOTIDE SEQUENCE [LARGE SCALE GENOMIC DNA]</scope>
    <source>
        <tissue evidence="3">Muscle</tissue>
    </source>
</reference>
<feature type="binding site" evidence="1">
    <location>
        <position position="28"/>
    </location>
    <ligand>
        <name>Zn(2+)</name>
        <dbReference type="ChEBI" id="CHEBI:29105"/>
        <note>catalytic</note>
    </ligand>
</feature>
<comment type="caution">
    <text evidence="3">The sequence shown here is derived from an EMBL/GenBank/DDBJ whole genome shotgun (WGS) entry which is preliminary data.</text>
</comment>
<dbReference type="SUPFAM" id="SSF55486">
    <property type="entry name" value="Metalloproteases ('zincins'), catalytic domain"/>
    <property type="match status" value="1"/>
</dbReference>
<feature type="active site" evidence="1">
    <location>
        <position position="25"/>
    </location>
</feature>
<feature type="non-terminal residue" evidence="3">
    <location>
        <position position="1"/>
    </location>
</feature>
<protein>
    <recommendedName>
        <fullName evidence="2">Peptidase M12B domain-containing protein</fullName>
    </recommendedName>
</protein>
<feature type="non-terminal residue" evidence="3">
    <location>
        <position position="84"/>
    </location>
</feature>
<gene>
    <name evidence="3" type="ORF">AM593_02684</name>
</gene>
<name>A0A3L5TVM7_MYTGA</name>
<accession>A0A3L5TVM7</accession>
<feature type="binding site" evidence="1">
    <location>
        <position position="24"/>
    </location>
    <ligand>
        <name>Zn(2+)</name>
        <dbReference type="ChEBI" id="CHEBI:29105"/>
        <note>catalytic</note>
    </ligand>
</feature>
<keyword evidence="4" id="KW-1185">Reference proteome</keyword>
<dbReference type="AlphaFoldDB" id="A0A3L5TVM7"/>
<dbReference type="GO" id="GO:0046872">
    <property type="term" value="F:metal ion binding"/>
    <property type="evidence" value="ECO:0007669"/>
    <property type="project" value="UniProtKB-KW"/>
</dbReference>
<comment type="caution">
    <text evidence="1">Lacks conserved residue(s) required for the propagation of feature annotation.</text>
</comment>
<keyword evidence="1" id="KW-0479">Metal-binding</keyword>
<organism evidence="3 4">
    <name type="scientific">Mytilus galloprovincialis</name>
    <name type="common">Mediterranean mussel</name>
    <dbReference type="NCBI Taxonomy" id="29158"/>
    <lineage>
        <taxon>Eukaryota</taxon>
        <taxon>Metazoa</taxon>
        <taxon>Spiralia</taxon>
        <taxon>Lophotrochozoa</taxon>
        <taxon>Mollusca</taxon>
        <taxon>Bivalvia</taxon>
        <taxon>Autobranchia</taxon>
        <taxon>Pteriomorphia</taxon>
        <taxon>Mytilida</taxon>
        <taxon>Mytiloidea</taxon>
        <taxon>Mytilidae</taxon>
        <taxon>Mytilinae</taxon>
        <taxon>Mytilus</taxon>
    </lineage>
</organism>
<dbReference type="Proteomes" id="UP000266721">
    <property type="component" value="Unassembled WGS sequence"/>
</dbReference>
<dbReference type="InterPro" id="IPR024079">
    <property type="entry name" value="MetalloPept_cat_dom_sf"/>
</dbReference>
<dbReference type="Gene3D" id="3.40.390.10">
    <property type="entry name" value="Collagenase (Catalytic Domain)"/>
    <property type="match status" value="1"/>
</dbReference>
<evidence type="ECO:0000313" key="3">
    <source>
        <dbReference type="EMBL" id="OPL33893.1"/>
    </source>
</evidence>
<evidence type="ECO:0000259" key="2">
    <source>
        <dbReference type="PROSITE" id="PS50215"/>
    </source>
</evidence>
<evidence type="ECO:0000256" key="1">
    <source>
        <dbReference type="PROSITE-ProRule" id="PRU00276"/>
    </source>
</evidence>
<dbReference type="SMR" id="A0A3L5TVM7"/>
<feature type="domain" description="Peptidase M12B" evidence="2">
    <location>
        <begin position="1"/>
        <end position="84"/>
    </location>
</feature>
<sequence>MCTDQSVSIVEEDFNFISQTIAAHELAHSLSAVHDELDNACLSSSRNIMAAVSQAISGSTSTNPWKFSSCSGQEINTRINIIER</sequence>
<dbReference type="GO" id="GO:0006508">
    <property type="term" value="P:proteolysis"/>
    <property type="evidence" value="ECO:0007669"/>
    <property type="project" value="InterPro"/>
</dbReference>
<dbReference type="Pfam" id="PF01421">
    <property type="entry name" value="Reprolysin"/>
    <property type="match status" value="1"/>
</dbReference>
<dbReference type="EMBL" id="KV581180">
    <property type="protein sequence ID" value="OPL33893.1"/>
    <property type="molecule type" value="Genomic_DNA"/>
</dbReference>